<name>A0AAN9VBB6_9PEZI</name>
<dbReference type="InterPro" id="IPR011051">
    <property type="entry name" value="RmlC_Cupin_sf"/>
</dbReference>
<dbReference type="InterPro" id="IPR014710">
    <property type="entry name" value="RmlC-like_jellyroll"/>
</dbReference>
<evidence type="ECO:0000313" key="3">
    <source>
        <dbReference type="Proteomes" id="UP001320420"/>
    </source>
</evidence>
<feature type="region of interest" description="Disordered" evidence="1">
    <location>
        <begin position="299"/>
        <end position="321"/>
    </location>
</feature>
<reference evidence="2 3" key="1">
    <citation type="submission" date="2024-02" db="EMBL/GenBank/DDBJ databases">
        <title>De novo assembly and annotation of 12 fungi associated with fruit tree decline syndrome in Ontario, Canada.</title>
        <authorList>
            <person name="Sulman M."/>
            <person name="Ellouze W."/>
            <person name="Ilyukhin E."/>
        </authorList>
    </citation>
    <scope>NUCLEOTIDE SEQUENCE [LARGE SCALE GENOMIC DNA]</scope>
    <source>
        <strain evidence="2 3">M11/M66-122</strain>
    </source>
</reference>
<evidence type="ECO:0000256" key="1">
    <source>
        <dbReference type="SAM" id="MobiDB-lite"/>
    </source>
</evidence>
<dbReference type="SUPFAM" id="SSF51182">
    <property type="entry name" value="RmlC-like cupins"/>
    <property type="match status" value="1"/>
</dbReference>
<dbReference type="Gene3D" id="2.60.120.10">
    <property type="entry name" value="Jelly Rolls"/>
    <property type="match status" value="1"/>
</dbReference>
<dbReference type="Proteomes" id="UP001320420">
    <property type="component" value="Unassembled WGS sequence"/>
</dbReference>
<proteinExistence type="predicted"/>
<gene>
    <name evidence="2" type="ORF">SLS62_000984</name>
</gene>
<comment type="caution">
    <text evidence="2">The sequence shown here is derived from an EMBL/GenBank/DDBJ whole genome shotgun (WGS) entry which is preliminary data.</text>
</comment>
<sequence length="321" mass="36314">MPAFLRPFVPYHVSAGQDKLTKFGGLLTTEFLEPPPGRSFMFRQTYRHKLEGPIPANLQNLIDRGEKPTGPPLHIHMFQTEYSKVEKGIMGVVDDAGRHRKVTPEDPEFIIPAGSLHRFYIHPDSPVEMTVRFSASDAGMDYQLDRVFFENWYGYWHDSLVHDGGMGLIQYLAVHFGNMKIIDGGDMQAIPPAWVPFRKLVGYWGTIILGRWIGGLMGCKPYFKEYTTDWEYAKEKMKRSWFQRHLVHDSYNKGIPWAGYAAVRQKPHNSVREPEFTDLSGVPDVDASEVQWAPVTNGVNGAATSSGSEALQQNGGLTKRL</sequence>
<accession>A0AAN9VBB6</accession>
<dbReference type="CDD" id="cd02208">
    <property type="entry name" value="cupin_RmlC-like"/>
    <property type="match status" value="1"/>
</dbReference>
<evidence type="ECO:0000313" key="2">
    <source>
        <dbReference type="EMBL" id="KAK7756968.1"/>
    </source>
</evidence>
<dbReference type="EMBL" id="JAKJXP020000004">
    <property type="protein sequence ID" value="KAK7756968.1"/>
    <property type="molecule type" value="Genomic_DNA"/>
</dbReference>
<dbReference type="AlphaFoldDB" id="A0AAN9VBB6"/>
<keyword evidence="3" id="KW-1185">Reference proteome</keyword>
<protein>
    <submittedName>
        <fullName evidence="2">Uncharacterized protein</fullName>
    </submittedName>
</protein>
<organism evidence="2 3">
    <name type="scientific">Diatrype stigma</name>
    <dbReference type="NCBI Taxonomy" id="117547"/>
    <lineage>
        <taxon>Eukaryota</taxon>
        <taxon>Fungi</taxon>
        <taxon>Dikarya</taxon>
        <taxon>Ascomycota</taxon>
        <taxon>Pezizomycotina</taxon>
        <taxon>Sordariomycetes</taxon>
        <taxon>Xylariomycetidae</taxon>
        <taxon>Xylariales</taxon>
        <taxon>Diatrypaceae</taxon>
        <taxon>Diatrype</taxon>
    </lineage>
</organism>